<dbReference type="RefSeq" id="WP_255312286.1">
    <property type="nucleotide sequence ID" value="NZ_BEWO01000033.1"/>
</dbReference>
<evidence type="ECO:0000313" key="2">
    <source>
        <dbReference type="Proteomes" id="UP001156613"/>
    </source>
</evidence>
<reference evidence="2" key="1">
    <citation type="journal article" date="2019" name="Int. J. Syst. Evol. Microbiol.">
        <title>The Global Catalogue of Microorganisms (GCM) 10K type strain sequencing project: providing services to taxonomists for standard genome sequencing and annotation.</title>
        <authorList>
            <consortium name="The Broad Institute Genomics Platform"/>
            <consortium name="The Broad Institute Genome Sequencing Center for Infectious Disease"/>
            <person name="Wu L."/>
            <person name="Ma J."/>
        </authorList>
    </citation>
    <scope>NUCLEOTIDE SEQUENCE [LARGE SCALE GENOMIC DNA]</scope>
    <source>
        <strain evidence="2">NBRC 3271</strain>
    </source>
</reference>
<evidence type="ECO:0008006" key="3">
    <source>
        <dbReference type="Google" id="ProtNLM"/>
    </source>
</evidence>
<dbReference type="EMBL" id="BSNT01000005">
    <property type="protein sequence ID" value="GLQ58240.1"/>
    <property type="molecule type" value="Genomic_DNA"/>
</dbReference>
<sequence>MNTFLILKTNHKDIIVAILKRPQRPTPPSVEDAFIAGAPDGGTFTHSTPEAYNKGIPKGHKRQISLTIAPELLKRVDEIAKRTGQARAGIINMAIYRALEGDVFK</sequence>
<protein>
    <recommendedName>
        <fullName evidence="3">CopG family transcriptional regulator</fullName>
    </recommendedName>
</protein>
<comment type="caution">
    <text evidence="1">The sequence shown here is derived from an EMBL/GenBank/DDBJ whole genome shotgun (WGS) entry which is preliminary data.</text>
</comment>
<dbReference type="Proteomes" id="UP001156613">
    <property type="component" value="Unassembled WGS sequence"/>
</dbReference>
<name>A0ABQ5WFF2_GLUJA</name>
<proteinExistence type="predicted"/>
<gene>
    <name evidence="1" type="ORF">GCM10010937_00400</name>
</gene>
<evidence type="ECO:0000313" key="1">
    <source>
        <dbReference type="EMBL" id="GLQ58240.1"/>
    </source>
</evidence>
<organism evidence="1 2">
    <name type="scientific">Gluconobacter japonicus</name>
    <dbReference type="NCBI Taxonomy" id="376620"/>
    <lineage>
        <taxon>Bacteria</taxon>
        <taxon>Pseudomonadati</taxon>
        <taxon>Pseudomonadota</taxon>
        <taxon>Alphaproteobacteria</taxon>
        <taxon>Acetobacterales</taxon>
        <taxon>Acetobacteraceae</taxon>
        <taxon>Gluconobacter</taxon>
    </lineage>
</organism>
<accession>A0ABQ5WFF2</accession>
<keyword evidence="2" id="KW-1185">Reference proteome</keyword>